<dbReference type="SUPFAM" id="SSF49265">
    <property type="entry name" value="Fibronectin type III"/>
    <property type="match status" value="1"/>
</dbReference>
<dbReference type="Gene3D" id="2.60.40.10">
    <property type="entry name" value="Immunoglobulins"/>
    <property type="match status" value="4"/>
</dbReference>
<name>A0A6N4STG0_CYTH3</name>
<dbReference type="Proteomes" id="UP000001822">
    <property type="component" value="Chromosome"/>
</dbReference>
<gene>
    <name evidence="1" type="ordered locus">CHU_2471</name>
</gene>
<dbReference type="AlphaFoldDB" id="A0A6N4STG0"/>
<dbReference type="KEGG" id="chu:CHU_2471"/>
<accession>A0A6N4STG0</accession>
<dbReference type="InterPro" id="IPR013783">
    <property type="entry name" value="Ig-like_fold"/>
</dbReference>
<protein>
    <recommendedName>
        <fullName evidence="3">Gliding motility-associated C-terminal domain-containing protein</fullName>
    </recommendedName>
</protein>
<organism evidence="1 2">
    <name type="scientific">Cytophaga hutchinsonii (strain ATCC 33406 / DSM 1761 / CIP 103989 / NBRC 15051 / NCIMB 9469 / D465)</name>
    <dbReference type="NCBI Taxonomy" id="269798"/>
    <lineage>
        <taxon>Bacteria</taxon>
        <taxon>Pseudomonadati</taxon>
        <taxon>Bacteroidota</taxon>
        <taxon>Cytophagia</taxon>
        <taxon>Cytophagales</taxon>
        <taxon>Cytophagaceae</taxon>
        <taxon>Cytophaga</taxon>
    </lineage>
</organism>
<dbReference type="EMBL" id="CP000383">
    <property type="protein sequence ID" value="ABG59725.1"/>
    <property type="molecule type" value="Genomic_DNA"/>
</dbReference>
<proteinExistence type="predicted"/>
<reference evidence="1 2" key="1">
    <citation type="journal article" date="2007" name="Appl. Environ. Microbiol.">
        <title>Genome sequence of the cellulolytic gliding bacterium Cytophaga hutchinsonii.</title>
        <authorList>
            <person name="Xie G."/>
            <person name="Bruce D.C."/>
            <person name="Challacombe J.F."/>
            <person name="Chertkov O."/>
            <person name="Detter J.C."/>
            <person name="Gilna P."/>
            <person name="Han C.S."/>
            <person name="Lucas S."/>
            <person name="Misra M."/>
            <person name="Myers G.L."/>
            <person name="Richardson P."/>
            <person name="Tapia R."/>
            <person name="Thayer N."/>
            <person name="Thompson L.S."/>
            <person name="Brettin T.S."/>
            <person name="Henrissat B."/>
            <person name="Wilson D.B."/>
            <person name="McBride M.J."/>
        </authorList>
    </citation>
    <scope>NUCLEOTIDE SEQUENCE [LARGE SCALE GENOMIC DNA]</scope>
    <source>
        <strain evidence="2">ATCC 33406 / DSM 1761 / CIP 103989 / NBRC 15051 / NCIMB 9469 / D465</strain>
    </source>
</reference>
<evidence type="ECO:0008006" key="3">
    <source>
        <dbReference type="Google" id="ProtNLM"/>
    </source>
</evidence>
<dbReference type="Pfam" id="PF13585">
    <property type="entry name" value="CHU_C"/>
    <property type="match status" value="1"/>
</dbReference>
<evidence type="ECO:0000313" key="1">
    <source>
        <dbReference type="EMBL" id="ABG59725.1"/>
    </source>
</evidence>
<sequence>MYYNSLSAAAIPPYGGDVLVEFGDGESARVYRSAPIDVGNNTSKNVFVTKHLYGGLGKYIVRMSEANRNGNIVNIPNSDFVRFYVEMQIWINSSFGLNDSPVMTVPPVDFGNVNKIYTHNPGAYDPDGDSLSYELIPAQSNIGAQIAGYNYPGSPVFGGQSTLGGPAFLTLNASTGDIVWNTPSDAGAVPRYYNLAIKITEWRYGTAIGYIVRDMQIEIKQEDNFPPVLAMPKDTCIEAGKLLLSTVSASDPDGNRVKLEAYGQTFELSAPSVKSTFPTIGPVINPTGQYTWQTRCSDVRRQPYQVIFKASDQDATPILTDVRTWLIYVKGPKITGVTATPGFDFVTLNWSPYTCSADATKINIYRKDCDPAVPVSDPCTTGPLAGYVLVGNAKGTDITFTDTNKGTGLSKGKSYCYILVAEYPAPAYGESYPSDQVCAQLNRDVPVFSQMDVTVTSATAGEVFLKWYKPSAASVPGSYTYDVERGVGLNPTTFTTIAAGISDTVYTDTNIDTKNTIYSYRIKLLNNNLKTTYVPLFDLTAVAGNAQAILNWTYKTPWTTDSVQIYRKINVAGTFTKLITLPSSAVTYTDNAVTNCDTVYYYLHQYGSYCDDALKAIATQISAIDSVLPLDDNPPPAPALSVVGCNGDITVFQNVLNWTNLSNPQCDIIDHYNIYFATHNTDELGLLRTIPTGTTTYTHINMQTTAGCYQVSATNVAGVEGARSDKICVDDCVDYRLPNLLTINNDGFNDLMRPFDVPQGAPRGAELVRFSVYNCWGALVFFKDTDPNIMWNGSLNGTPLSDGIYYYNAEVHFYGRVNKDDEVKNLKGWVQLLTTK</sequence>
<keyword evidence="2" id="KW-1185">Reference proteome</keyword>
<dbReference type="InterPro" id="IPR036116">
    <property type="entry name" value="FN3_sf"/>
</dbReference>
<evidence type="ECO:0000313" key="2">
    <source>
        <dbReference type="Proteomes" id="UP000001822"/>
    </source>
</evidence>